<evidence type="ECO:0000256" key="1">
    <source>
        <dbReference type="SAM" id="MobiDB-lite"/>
    </source>
</evidence>
<evidence type="ECO:0000256" key="2">
    <source>
        <dbReference type="SAM" id="SignalP"/>
    </source>
</evidence>
<feature type="chain" id="PRO_5037818243" evidence="2">
    <location>
        <begin position="24"/>
        <end position="120"/>
    </location>
</feature>
<keyword evidence="2" id="KW-0732">Signal</keyword>
<proteinExistence type="predicted"/>
<name>A0A931H483_9BURK</name>
<evidence type="ECO:0000313" key="4">
    <source>
        <dbReference type="Proteomes" id="UP000651050"/>
    </source>
</evidence>
<dbReference type="EMBL" id="JADWYS010000001">
    <property type="protein sequence ID" value="MBG9388271.1"/>
    <property type="molecule type" value="Genomic_DNA"/>
</dbReference>
<organism evidence="3 4">
    <name type="scientific">Caenimonas aquaedulcis</name>
    <dbReference type="NCBI Taxonomy" id="2793270"/>
    <lineage>
        <taxon>Bacteria</taxon>
        <taxon>Pseudomonadati</taxon>
        <taxon>Pseudomonadota</taxon>
        <taxon>Betaproteobacteria</taxon>
        <taxon>Burkholderiales</taxon>
        <taxon>Comamonadaceae</taxon>
        <taxon>Caenimonas</taxon>
    </lineage>
</organism>
<gene>
    <name evidence="3" type="ORF">I5803_09580</name>
</gene>
<keyword evidence="4" id="KW-1185">Reference proteome</keyword>
<dbReference type="AlphaFoldDB" id="A0A931H483"/>
<sequence length="120" mass="12762">MHTFLIRSVLVAASLLAPITARSQWADPAAAVAAAREDAVRRAGIPEGELQVLSVERVTWPDASLGCPREGVLYTQALVKGWRVRLQSAAGELDYHLGERGAPLPCPPGRSRAPLPASSN</sequence>
<accession>A0A931H483</accession>
<feature type="signal peptide" evidence="2">
    <location>
        <begin position="1"/>
        <end position="23"/>
    </location>
</feature>
<reference evidence="3" key="1">
    <citation type="submission" date="2020-11" db="EMBL/GenBank/DDBJ databases">
        <title>Bacterial whole genome sequence for Caenimonas sp. DR4.4.</title>
        <authorList>
            <person name="Le V."/>
            <person name="Ko S.-R."/>
            <person name="Ahn C.-Y."/>
            <person name="Oh H.-M."/>
        </authorList>
    </citation>
    <scope>NUCLEOTIDE SEQUENCE</scope>
    <source>
        <strain evidence="3">DR4.4</strain>
    </source>
</reference>
<dbReference type="Proteomes" id="UP000651050">
    <property type="component" value="Unassembled WGS sequence"/>
</dbReference>
<comment type="caution">
    <text evidence="3">The sequence shown here is derived from an EMBL/GenBank/DDBJ whole genome shotgun (WGS) entry which is preliminary data.</text>
</comment>
<feature type="region of interest" description="Disordered" evidence="1">
    <location>
        <begin position="100"/>
        <end position="120"/>
    </location>
</feature>
<evidence type="ECO:0000313" key="3">
    <source>
        <dbReference type="EMBL" id="MBG9388271.1"/>
    </source>
</evidence>
<dbReference type="RefSeq" id="WP_196986142.1">
    <property type="nucleotide sequence ID" value="NZ_JADWYS010000001.1"/>
</dbReference>
<protein>
    <submittedName>
        <fullName evidence="3">Uncharacterized protein</fullName>
    </submittedName>
</protein>